<sequence length="203" mass="22590">MQRSYDFVLQGRTPGEPAPLDQLLVALSARGAQLDAKGFGLLKVDRGEATVQPTLENGVTIALDVRVPFHEKLELLESVFKVLVEAAEVSEARLLDPQRNETASHASFSASADEYLRMARYAGEYGGVSEALGLSTMGAQPDEDSSSVRWLMTIAVFLVALYAGWRTVVTIRENRLRVEEEQEIQRLEKEAQEQRQRRVTGQQ</sequence>
<keyword evidence="2" id="KW-0472">Membrane</keyword>
<organism evidence="3 4">
    <name type="scientific">Archangium gephyra</name>
    <dbReference type="NCBI Taxonomy" id="48"/>
    <lineage>
        <taxon>Bacteria</taxon>
        <taxon>Pseudomonadati</taxon>
        <taxon>Myxococcota</taxon>
        <taxon>Myxococcia</taxon>
        <taxon>Myxococcales</taxon>
        <taxon>Cystobacterineae</taxon>
        <taxon>Archangiaceae</taxon>
        <taxon>Archangium</taxon>
    </lineage>
</organism>
<evidence type="ECO:0000313" key="4">
    <source>
        <dbReference type="Proteomes" id="UP000249061"/>
    </source>
</evidence>
<comment type="caution">
    <text evidence="3">The sequence shown here is derived from an EMBL/GenBank/DDBJ whole genome shotgun (WGS) entry which is preliminary data.</text>
</comment>
<keyword evidence="2" id="KW-0812">Transmembrane</keyword>
<dbReference type="EMBL" id="QFQP01000013">
    <property type="protein sequence ID" value="PZR12043.1"/>
    <property type="molecule type" value="Genomic_DNA"/>
</dbReference>
<dbReference type="Proteomes" id="UP000249061">
    <property type="component" value="Unassembled WGS sequence"/>
</dbReference>
<evidence type="ECO:0000313" key="3">
    <source>
        <dbReference type="EMBL" id="PZR12043.1"/>
    </source>
</evidence>
<dbReference type="AlphaFoldDB" id="A0A2W5TFL7"/>
<feature type="coiled-coil region" evidence="1">
    <location>
        <begin position="170"/>
        <end position="197"/>
    </location>
</feature>
<protein>
    <submittedName>
        <fullName evidence="3">Uncharacterized protein</fullName>
    </submittedName>
</protein>
<gene>
    <name evidence="3" type="ORF">DI536_17135</name>
</gene>
<reference evidence="3 4" key="1">
    <citation type="submission" date="2017-08" db="EMBL/GenBank/DDBJ databases">
        <title>Infants hospitalized years apart are colonized by the same room-sourced microbial strains.</title>
        <authorList>
            <person name="Brooks B."/>
            <person name="Olm M.R."/>
            <person name="Firek B.A."/>
            <person name="Baker R."/>
            <person name="Thomas B.C."/>
            <person name="Morowitz M.J."/>
            <person name="Banfield J.F."/>
        </authorList>
    </citation>
    <scope>NUCLEOTIDE SEQUENCE [LARGE SCALE GENOMIC DNA]</scope>
    <source>
        <strain evidence="3">S2_003_000_R2_14</strain>
    </source>
</reference>
<name>A0A2W5TFL7_9BACT</name>
<proteinExistence type="predicted"/>
<accession>A0A2W5TFL7</accession>
<evidence type="ECO:0000256" key="1">
    <source>
        <dbReference type="SAM" id="Coils"/>
    </source>
</evidence>
<keyword evidence="1" id="KW-0175">Coiled coil</keyword>
<evidence type="ECO:0000256" key="2">
    <source>
        <dbReference type="SAM" id="Phobius"/>
    </source>
</evidence>
<feature type="transmembrane region" description="Helical" evidence="2">
    <location>
        <begin position="150"/>
        <end position="169"/>
    </location>
</feature>
<keyword evidence="2" id="KW-1133">Transmembrane helix</keyword>